<organism evidence="1 2">
    <name type="scientific">Leucogyrophana mollusca</name>
    <dbReference type="NCBI Taxonomy" id="85980"/>
    <lineage>
        <taxon>Eukaryota</taxon>
        <taxon>Fungi</taxon>
        <taxon>Dikarya</taxon>
        <taxon>Basidiomycota</taxon>
        <taxon>Agaricomycotina</taxon>
        <taxon>Agaricomycetes</taxon>
        <taxon>Agaricomycetidae</taxon>
        <taxon>Boletales</taxon>
        <taxon>Boletales incertae sedis</taxon>
        <taxon>Leucogyrophana</taxon>
    </lineage>
</organism>
<evidence type="ECO:0000313" key="1">
    <source>
        <dbReference type="EMBL" id="KAH7922686.1"/>
    </source>
</evidence>
<proteinExistence type="predicted"/>
<keyword evidence="2" id="KW-1185">Reference proteome</keyword>
<sequence>MLKAAYAKDSQRRTATSTQGPAHGETYPYEVPELSLNEEPVSFAGDVYAFACVLYKVRDWGHSIWRRDDACLLTKLRQTYSGMQPFHPQTVARVILALTAGERPARCVDVNDAVWVLIERCWHQDPAQRPSASDIVHYLGSSATVDRQRRQHQ</sequence>
<evidence type="ECO:0000313" key="2">
    <source>
        <dbReference type="Proteomes" id="UP000790709"/>
    </source>
</evidence>
<protein>
    <submittedName>
        <fullName evidence="1">Uncharacterized protein</fullName>
    </submittedName>
</protein>
<name>A0ACB8BA55_9AGAM</name>
<gene>
    <name evidence="1" type="ORF">BV22DRAFT_640835</name>
</gene>
<accession>A0ACB8BA55</accession>
<reference evidence="1" key="1">
    <citation type="journal article" date="2021" name="New Phytol.">
        <title>Evolutionary innovations through gain and loss of genes in the ectomycorrhizal Boletales.</title>
        <authorList>
            <person name="Wu G."/>
            <person name="Miyauchi S."/>
            <person name="Morin E."/>
            <person name="Kuo A."/>
            <person name="Drula E."/>
            <person name="Varga T."/>
            <person name="Kohler A."/>
            <person name="Feng B."/>
            <person name="Cao Y."/>
            <person name="Lipzen A."/>
            <person name="Daum C."/>
            <person name="Hundley H."/>
            <person name="Pangilinan J."/>
            <person name="Johnson J."/>
            <person name="Barry K."/>
            <person name="LaButti K."/>
            <person name="Ng V."/>
            <person name="Ahrendt S."/>
            <person name="Min B."/>
            <person name="Choi I.G."/>
            <person name="Park H."/>
            <person name="Plett J.M."/>
            <person name="Magnuson J."/>
            <person name="Spatafora J.W."/>
            <person name="Nagy L.G."/>
            <person name="Henrissat B."/>
            <person name="Grigoriev I.V."/>
            <person name="Yang Z.L."/>
            <person name="Xu J."/>
            <person name="Martin F.M."/>
        </authorList>
    </citation>
    <scope>NUCLEOTIDE SEQUENCE</scope>
    <source>
        <strain evidence="1">KUC20120723A-06</strain>
    </source>
</reference>
<comment type="caution">
    <text evidence="1">The sequence shown here is derived from an EMBL/GenBank/DDBJ whole genome shotgun (WGS) entry which is preliminary data.</text>
</comment>
<dbReference type="Proteomes" id="UP000790709">
    <property type="component" value="Unassembled WGS sequence"/>
</dbReference>
<dbReference type="EMBL" id="MU266476">
    <property type="protein sequence ID" value="KAH7922686.1"/>
    <property type="molecule type" value="Genomic_DNA"/>
</dbReference>